<evidence type="ECO:0000256" key="2">
    <source>
        <dbReference type="ARBA" id="ARBA00010992"/>
    </source>
</evidence>
<name>A0AAV5QHB4_9ASCO</name>
<dbReference type="SUPFAM" id="SSF103473">
    <property type="entry name" value="MFS general substrate transporter"/>
    <property type="match status" value="1"/>
</dbReference>
<dbReference type="NCBIfam" id="TIGR00879">
    <property type="entry name" value="SP"/>
    <property type="match status" value="1"/>
</dbReference>
<keyword evidence="6 8" id="KW-0472">Membrane</keyword>
<evidence type="ECO:0000256" key="8">
    <source>
        <dbReference type="SAM" id="Phobius"/>
    </source>
</evidence>
<dbReference type="PANTHER" id="PTHR48022">
    <property type="entry name" value="PLASTIDIC GLUCOSE TRANSPORTER 4"/>
    <property type="match status" value="1"/>
</dbReference>
<reference evidence="10 11" key="1">
    <citation type="journal article" date="2023" name="Elife">
        <title>Identification of key yeast species and microbe-microbe interactions impacting larval growth of Drosophila in the wild.</title>
        <authorList>
            <person name="Mure A."/>
            <person name="Sugiura Y."/>
            <person name="Maeda R."/>
            <person name="Honda K."/>
            <person name="Sakurai N."/>
            <person name="Takahashi Y."/>
            <person name="Watada M."/>
            <person name="Katoh T."/>
            <person name="Gotoh A."/>
            <person name="Gotoh Y."/>
            <person name="Taniguchi I."/>
            <person name="Nakamura K."/>
            <person name="Hayashi T."/>
            <person name="Katayama T."/>
            <person name="Uemura T."/>
            <person name="Hattori Y."/>
        </authorList>
    </citation>
    <scope>NUCLEOTIDE SEQUENCE [LARGE SCALE GENOMIC DNA]</scope>
    <source>
        <strain evidence="10 11">SC-9</strain>
    </source>
</reference>
<feature type="transmembrane region" description="Helical" evidence="8">
    <location>
        <begin position="350"/>
        <end position="372"/>
    </location>
</feature>
<dbReference type="PROSITE" id="PS50850">
    <property type="entry name" value="MFS"/>
    <property type="match status" value="1"/>
</dbReference>
<feature type="transmembrane region" description="Helical" evidence="8">
    <location>
        <begin position="155"/>
        <end position="177"/>
    </location>
</feature>
<dbReference type="InterPro" id="IPR050360">
    <property type="entry name" value="MFS_Sugar_Transporters"/>
</dbReference>
<feature type="transmembrane region" description="Helical" evidence="8">
    <location>
        <begin position="415"/>
        <end position="439"/>
    </location>
</feature>
<dbReference type="InterPro" id="IPR003663">
    <property type="entry name" value="Sugar/inositol_transpt"/>
</dbReference>
<evidence type="ECO:0000256" key="3">
    <source>
        <dbReference type="ARBA" id="ARBA00022448"/>
    </source>
</evidence>
<dbReference type="InterPro" id="IPR005828">
    <property type="entry name" value="MFS_sugar_transport-like"/>
</dbReference>
<dbReference type="InterPro" id="IPR036259">
    <property type="entry name" value="MFS_trans_sf"/>
</dbReference>
<dbReference type="Proteomes" id="UP001360560">
    <property type="component" value="Unassembled WGS sequence"/>
</dbReference>
<keyword evidence="5 8" id="KW-1133">Transmembrane helix</keyword>
<feature type="transmembrane region" description="Helical" evidence="8">
    <location>
        <begin position="100"/>
        <end position="119"/>
    </location>
</feature>
<dbReference type="EMBL" id="BTFZ01000002">
    <property type="protein sequence ID" value="GMM33553.1"/>
    <property type="molecule type" value="Genomic_DNA"/>
</dbReference>
<evidence type="ECO:0000256" key="5">
    <source>
        <dbReference type="ARBA" id="ARBA00022989"/>
    </source>
</evidence>
<evidence type="ECO:0000313" key="10">
    <source>
        <dbReference type="EMBL" id="GMM33553.1"/>
    </source>
</evidence>
<dbReference type="FunFam" id="1.20.1250.20:FF:000134">
    <property type="entry name" value="MFS sugar transporter protein"/>
    <property type="match status" value="1"/>
</dbReference>
<dbReference type="GO" id="GO:0005351">
    <property type="term" value="F:carbohydrate:proton symporter activity"/>
    <property type="evidence" value="ECO:0007669"/>
    <property type="project" value="TreeGrafter"/>
</dbReference>
<comment type="subcellular location">
    <subcellularLocation>
        <location evidence="1">Membrane</location>
        <topology evidence="1">Multi-pass membrane protein</topology>
    </subcellularLocation>
</comment>
<evidence type="ECO:0000256" key="4">
    <source>
        <dbReference type="ARBA" id="ARBA00022692"/>
    </source>
</evidence>
<feature type="transmembrane region" description="Helical" evidence="8">
    <location>
        <begin position="220"/>
        <end position="241"/>
    </location>
</feature>
<dbReference type="AlphaFoldDB" id="A0AAV5QHB4"/>
<protein>
    <recommendedName>
        <fullName evidence="9">Major facilitator superfamily (MFS) profile domain-containing protein</fullName>
    </recommendedName>
</protein>
<dbReference type="PANTHER" id="PTHR48022:SF64">
    <property type="entry name" value="MAJOR FACILITATOR SUPERFAMILY (MFS) PROFILE DOMAIN-CONTAINING PROTEIN"/>
    <property type="match status" value="1"/>
</dbReference>
<keyword evidence="4 8" id="KW-0812">Transmembrane</keyword>
<evidence type="ECO:0000256" key="7">
    <source>
        <dbReference type="RuleBase" id="RU003346"/>
    </source>
</evidence>
<feature type="transmembrane region" description="Helical" evidence="8">
    <location>
        <begin position="379"/>
        <end position="400"/>
    </location>
</feature>
<evidence type="ECO:0000256" key="1">
    <source>
        <dbReference type="ARBA" id="ARBA00004141"/>
    </source>
</evidence>
<keyword evidence="11" id="KW-1185">Reference proteome</keyword>
<keyword evidence="3 7" id="KW-0813">Transport</keyword>
<evidence type="ECO:0000313" key="11">
    <source>
        <dbReference type="Proteomes" id="UP001360560"/>
    </source>
</evidence>
<evidence type="ECO:0000259" key="9">
    <source>
        <dbReference type="PROSITE" id="PS50850"/>
    </source>
</evidence>
<feature type="transmembrane region" description="Helical" evidence="8">
    <location>
        <begin position="61"/>
        <end position="80"/>
    </location>
</feature>
<dbReference type="RefSeq" id="XP_064850553.1">
    <property type="nucleotide sequence ID" value="XM_064994481.1"/>
</dbReference>
<dbReference type="InterPro" id="IPR020846">
    <property type="entry name" value="MFS_dom"/>
</dbReference>
<organism evidence="10 11">
    <name type="scientific">Saccharomycopsis crataegensis</name>
    <dbReference type="NCBI Taxonomy" id="43959"/>
    <lineage>
        <taxon>Eukaryota</taxon>
        <taxon>Fungi</taxon>
        <taxon>Dikarya</taxon>
        <taxon>Ascomycota</taxon>
        <taxon>Saccharomycotina</taxon>
        <taxon>Saccharomycetes</taxon>
        <taxon>Saccharomycopsidaceae</taxon>
        <taxon>Saccharomycopsis</taxon>
    </lineage>
</organism>
<feature type="transmembrane region" description="Helical" evidence="8">
    <location>
        <begin position="312"/>
        <end position="334"/>
    </location>
</feature>
<feature type="transmembrane region" description="Helical" evidence="8">
    <location>
        <begin position="478"/>
        <end position="499"/>
    </location>
</feature>
<accession>A0AAV5QHB4</accession>
<feature type="transmembrane region" description="Helical" evidence="8">
    <location>
        <begin position="189"/>
        <end position="208"/>
    </location>
</feature>
<dbReference type="GeneID" id="90071532"/>
<comment type="similarity">
    <text evidence="2 7">Belongs to the major facilitator superfamily. Sugar transporter (TC 2.A.1.1) family.</text>
</comment>
<dbReference type="Gene3D" id="1.20.1250.20">
    <property type="entry name" value="MFS general substrate transporter like domains"/>
    <property type="match status" value="1"/>
</dbReference>
<proteinExistence type="inferred from homology"/>
<evidence type="ECO:0000256" key="6">
    <source>
        <dbReference type="ARBA" id="ARBA00023136"/>
    </source>
</evidence>
<sequence>MTASSSDSKAAGEIRVTSFEKDLLRNQSSNVDVDVGNVENKETLTYDKPWYRVPHFLKLNILLLMPALAGSINGFDAFLVNSLQIMENWKEYMGNPTGGTLGALTAGPPIGYLAALWIAKVVSDKHGRKPAMVIGAIITTIGTIIQTFSNGYACFLVSRIIVGFGSAFYYVAAPAWLAELAFPEHRSVMVILFNSSAYVGGLVATWVSYGTMGLSSTWQWRAPCLSQLVFTIPHLMFIWFLPESPRFLVSKGMIEKARNILLRYHGGDDSEKAGTFIDFELREIELGIEKDREGDKTSFKAFFQTKGNFHRFMICMFMGFLQYNVGLFAVTYYLNPLLTAAGMSSDRQQMLVAGGITIFNVFAAYFSSLVVGRFGRRKLFLWNLVGLFISYFAFVVLSGINTETSFQNPALAKGILAVIFFTYLFYDIGFLGMLLVYITEITPFALRSGGVMIYMLSANCWVIFNSFVTPVAMDSIGWRFYIVYACTIVFCFIFIYFFFPETKGYYLEEVALIFDGEAEGKPANLEQIRSYAEVVDA</sequence>
<comment type="caution">
    <text evidence="10">The sequence shown here is derived from an EMBL/GenBank/DDBJ whole genome shotgun (WGS) entry which is preliminary data.</text>
</comment>
<feature type="domain" description="Major facilitator superfamily (MFS) profile" evidence="9">
    <location>
        <begin position="62"/>
        <end position="503"/>
    </location>
</feature>
<gene>
    <name evidence="10" type="ORF">DASC09_008780</name>
</gene>
<feature type="transmembrane region" description="Helical" evidence="8">
    <location>
        <begin position="131"/>
        <end position="149"/>
    </location>
</feature>
<dbReference type="GO" id="GO:0016020">
    <property type="term" value="C:membrane"/>
    <property type="evidence" value="ECO:0007669"/>
    <property type="project" value="UniProtKB-SubCell"/>
</dbReference>
<dbReference type="Pfam" id="PF00083">
    <property type="entry name" value="Sugar_tr"/>
    <property type="match status" value="1"/>
</dbReference>
<feature type="transmembrane region" description="Helical" evidence="8">
    <location>
        <begin position="451"/>
        <end position="472"/>
    </location>
</feature>